<name>I8UJR0_9BACL</name>
<evidence type="ECO:0000256" key="10">
    <source>
        <dbReference type="ARBA" id="ARBA00022692"/>
    </source>
</evidence>
<keyword evidence="8 19" id="KW-0169">Cobalamin biosynthesis</keyword>
<evidence type="ECO:0000256" key="5">
    <source>
        <dbReference type="ARBA" id="ARBA00013200"/>
    </source>
</evidence>
<reference evidence="20 21" key="1">
    <citation type="journal article" date="2012" name="J. Bacteriol.">
        <title>Genome of Bacillus macauensis ZFHKF-1, a Long-Chain-Forming Bacterium.</title>
        <authorList>
            <person name="Cai L."/>
            <person name="Zhang T."/>
        </authorList>
    </citation>
    <scope>NUCLEOTIDE SEQUENCE [LARGE SCALE GENOMIC DNA]</scope>
    <source>
        <strain evidence="20 21">ZFHKF-1</strain>
    </source>
</reference>
<comment type="catalytic activity">
    <reaction evidence="18 19">
        <text>alpha-ribazole 5'-phosphate + adenosylcob(III)inamide-GDP = adenosylcob(III)alamin 5'-phosphate + GMP + H(+)</text>
        <dbReference type="Rhea" id="RHEA:23560"/>
        <dbReference type="ChEBI" id="CHEBI:15378"/>
        <dbReference type="ChEBI" id="CHEBI:57918"/>
        <dbReference type="ChEBI" id="CHEBI:58115"/>
        <dbReference type="ChEBI" id="CHEBI:60487"/>
        <dbReference type="ChEBI" id="CHEBI:60493"/>
        <dbReference type="EC" id="2.7.8.26"/>
    </reaction>
</comment>
<evidence type="ECO:0000256" key="2">
    <source>
        <dbReference type="ARBA" id="ARBA00004651"/>
    </source>
</evidence>
<organism evidence="20 21">
    <name type="scientific">Fictibacillus macauensis ZFHKF-1</name>
    <dbReference type="NCBI Taxonomy" id="1196324"/>
    <lineage>
        <taxon>Bacteria</taxon>
        <taxon>Bacillati</taxon>
        <taxon>Bacillota</taxon>
        <taxon>Bacilli</taxon>
        <taxon>Bacillales</taxon>
        <taxon>Fictibacillaceae</taxon>
        <taxon>Fictibacillus</taxon>
    </lineage>
</organism>
<dbReference type="PANTHER" id="PTHR34148:SF1">
    <property type="entry name" value="ADENOSYLCOBINAMIDE-GDP RIBAZOLETRANSFERASE"/>
    <property type="match status" value="1"/>
</dbReference>
<feature type="transmembrane region" description="Helical" evidence="19">
    <location>
        <begin position="217"/>
        <end position="239"/>
    </location>
</feature>
<evidence type="ECO:0000256" key="17">
    <source>
        <dbReference type="ARBA" id="ARBA00048623"/>
    </source>
</evidence>
<keyword evidence="7 19" id="KW-1003">Cell membrane</keyword>
<proteinExistence type="inferred from homology"/>
<evidence type="ECO:0000256" key="18">
    <source>
        <dbReference type="ARBA" id="ARBA00049504"/>
    </source>
</evidence>
<accession>I8UJR0</accession>
<dbReference type="EMBL" id="AKKV01000019">
    <property type="protein sequence ID" value="EIT87053.1"/>
    <property type="molecule type" value="Genomic_DNA"/>
</dbReference>
<dbReference type="PANTHER" id="PTHR34148">
    <property type="entry name" value="ADENOSYLCOBINAMIDE-GDP RIBAZOLETRANSFERASE"/>
    <property type="match status" value="1"/>
</dbReference>
<feature type="transmembrane region" description="Helical" evidence="19">
    <location>
        <begin position="192"/>
        <end position="210"/>
    </location>
</feature>
<dbReference type="GO" id="GO:0009236">
    <property type="term" value="P:cobalamin biosynthetic process"/>
    <property type="evidence" value="ECO:0007669"/>
    <property type="project" value="UniProtKB-UniRule"/>
</dbReference>
<evidence type="ECO:0000256" key="14">
    <source>
        <dbReference type="ARBA" id="ARBA00025228"/>
    </source>
</evidence>
<dbReference type="eggNOG" id="COG0368">
    <property type="taxonomic scope" value="Bacteria"/>
</dbReference>
<evidence type="ECO:0000256" key="15">
    <source>
        <dbReference type="ARBA" id="ARBA00032605"/>
    </source>
</evidence>
<evidence type="ECO:0000256" key="8">
    <source>
        <dbReference type="ARBA" id="ARBA00022573"/>
    </source>
</evidence>
<dbReference type="EC" id="2.7.8.26" evidence="5 19"/>
<dbReference type="HAMAP" id="MF_00719">
    <property type="entry name" value="CobS"/>
    <property type="match status" value="1"/>
</dbReference>
<gene>
    <name evidence="19" type="primary">cobS</name>
    <name evidence="20" type="ORF">A374_02329</name>
</gene>
<protein>
    <recommendedName>
        <fullName evidence="6 19">Adenosylcobinamide-GDP ribazoletransferase</fullName>
        <ecNumber evidence="5 19">2.7.8.26</ecNumber>
    </recommendedName>
    <alternativeName>
        <fullName evidence="16 19">Cobalamin synthase</fullName>
    </alternativeName>
    <alternativeName>
        <fullName evidence="15 19">Cobalamin-5'-phosphate synthase</fullName>
    </alternativeName>
</protein>
<comment type="cofactor">
    <cofactor evidence="1 19">
        <name>Mg(2+)</name>
        <dbReference type="ChEBI" id="CHEBI:18420"/>
    </cofactor>
</comment>
<sequence>MGEERSRLSFLVGFGLALQFLTALPIKASFAWNEQSGKWSLRCYPLVGVILGSLLALQAYGLLHQQTVPLEMVAFYLVTFSVVFTGGLHLDGWMDCSDAFFSYRDRAKRLEIMKDPRTGAFGVLSVLFLLSWRTLFLYEVIKLNPEAAPFIFFAIPILSRISMGWMLVTAPLSREEGMAYSMRQMADRRLRFFYGVVALLLVGVAVLWHHSLLGGSLLLAMILFFLLSKRFFTVAFGGINGDTLGALTEGVESWLWMISWLLLCFVMG</sequence>
<evidence type="ECO:0000313" key="20">
    <source>
        <dbReference type="EMBL" id="EIT87053.1"/>
    </source>
</evidence>
<comment type="subcellular location">
    <subcellularLocation>
        <location evidence="2 19">Cell membrane</location>
        <topology evidence="2 19">Multi-pass membrane protein</topology>
    </subcellularLocation>
</comment>
<keyword evidence="13 19" id="KW-0472">Membrane</keyword>
<dbReference type="GO" id="GO:0005886">
    <property type="term" value="C:plasma membrane"/>
    <property type="evidence" value="ECO:0007669"/>
    <property type="project" value="UniProtKB-SubCell"/>
</dbReference>
<evidence type="ECO:0000256" key="1">
    <source>
        <dbReference type="ARBA" id="ARBA00001946"/>
    </source>
</evidence>
<comment type="function">
    <text evidence="14 19">Joins adenosylcobinamide-GDP and alpha-ribazole to generate adenosylcobalamin (Ado-cobalamin). Also synthesizes adenosylcobalamin 5'-phosphate from adenosylcobinamide-GDP and alpha-ribazole 5'-phosphate.</text>
</comment>
<evidence type="ECO:0000256" key="6">
    <source>
        <dbReference type="ARBA" id="ARBA00015850"/>
    </source>
</evidence>
<dbReference type="Proteomes" id="UP000004080">
    <property type="component" value="Unassembled WGS sequence"/>
</dbReference>
<feature type="transmembrane region" description="Helical" evidence="19">
    <location>
        <begin position="73"/>
        <end position="90"/>
    </location>
</feature>
<dbReference type="RefSeq" id="WP_007200565.1">
    <property type="nucleotide sequence ID" value="NZ_AKKV01000019.1"/>
</dbReference>
<evidence type="ECO:0000256" key="9">
    <source>
        <dbReference type="ARBA" id="ARBA00022679"/>
    </source>
</evidence>
<dbReference type="InterPro" id="IPR003805">
    <property type="entry name" value="CobS"/>
</dbReference>
<dbReference type="OrthoDB" id="9794626at2"/>
<dbReference type="STRING" id="1196324.A374_02329"/>
<evidence type="ECO:0000256" key="12">
    <source>
        <dbReference type="ARBA" id="ARBA00022989"/>
    </source>
</evidence>
<evidence type="ECO:0000256" key="13">
    <source>
        <dbReference type="ARBA" id="ARBA00023136"/>
    </source>
</evidence>
<dbReference type="GO" id="GO:0008818">
    <property type="term" value="F:cobalamin 5'-phosphate synthase activity"/>
    <property type="evidence" value="ECO:0007669"/>
    <property type="project" value="UniProtKB-UniRule"/>
</dbReference>
<keyword evidence="12 19" id="KW-1133">Transmembrane helix</keyword>
<comment type="similarity">
    <text evidence="4 19">Belongs to the CobS family.</text>
</comment>
<dbReference type="Pfam" id="PF02654">
    <property type="entry name" value="CobS"/>
    <property type="match status" value="1"/>
</dbReference>
<comment type="pathway">
    <text evidence="3 19">Cofactor biosynthesis; adenosylcobalamin biosynthesis; adenosylcobalamin from cob(II)yrinate a,c-diamide: step 7/7.</text>
</comment>
<evidence type="ECO:0000256" key="11">
    <source>
        <dbReference type="ARBA" id="ARBA00022842"/>
    </source>
</evidence>
<keyword evidence="21" id="KW-1185">Reference proteome</keyword>
<evidence type="ECO:0000313" key="21">
    <source>
        <dbReference type="Proteomes" id="UP000004080"/>
    </source>
</evidence>
<keyword evidence="9 19" id="KW-0808">Transferase</keyword>
<evidence type="ECO:0000256" key="3">
    <source>
        <dbReference type="ARBA" id="ARBA00004663"/>
    </source>
</evidence>
<keyword evidence="11 19" id="KW-0460">Magnesium</keyword>
<evidence type="ECO:0000256" key="16">
    <source>
        <dbReference type="ARBA" id="ARBA00032853"/>
    </source>
</evidence>
<keyword evidence="10 19" id="KW-0812">Transmembrane</keyword>
<dbReference type="GO" id="GO:0051073">
    <property type="term" value="F:adenosylcobinamide-GDP ribazoletransferase activity"/>
    <property type="evidence" value="ECO:0007669"/>
    <property type="project" value="UniProtKB-UniRule"/>
</dbReference>
<dbReference type="NCBIfam" id="TIGR00317">
    <property type="entry name" value="cobS"/>
    <property type="match status" value="1"/>
</dbReference>
<comment type="catalytic activity">
    <reaction evidence="17 19">
        <text>alpha-ribazole + adenosylcob(III)inamide-GDP = adenosylcob(III)alamin + GMP + H(+)</text>
        <dbReference type="Rhea" id="RHEA:16049"/>
        <dbReference type="ChEBI" id="CHEBI:10329"/>
        <dbReference type="ChEBI" id="CHEBI:15378"/>
        <dbReference type="ChEBI" id="CHEBI:18408"/>
        <dbReference type="ChEBI" id="CHEBI:58115"/>
        <dbReference type="ChEBI" id="CHEBI:60487"/>
        <dbReference type="EC" id="2.7.8.26"/>
    </reaction>
</comment>
<feature type="transmembrane region" description="Helical" evidence="19">
    <location>
        <begin position="39"/>
        <end position="61"/>
    </location>
</feature>
<evidence type="ECO:0000256" key="4">
    <source>
        <dbReference type="ARBA" id="ARBA00010561"/>
    </source>
</evidence>
<feature type="transmembrane region" description="Helical" evidence="19">
    <location>
        <begin position="150"/>
        <end position="172"/>
    </location>
</feature>
<dbReference type="UniPathway" id="UPA00148">
    <property type="reaction ID" value="UER00238"/>
</dbReference>
<evidence type="ECO:0000256" key="19">
    <source>
        <dbReference type="HAMAP-Rule" id="MF_00719"/>
    </source>
</evidence>
<dbReference type="PATRIC" id="fig|1196324.3.peg.466"/>
<feature type="transmembrane region" description="Helical" evidence="19">
    <location>
        <begin position="119"/>
        <end position="138"/>
    </location>
</feature>
<evidence type="ECO:0000256" key="7">
    <source>
        <dbReference type="ARBA" id="ARBA00022475"/>
    </source>
</evidence>
<dbReference type="AlphaFoldDB" id="I8UJR0"/>
<comment type="caution">
    <text evidence="20">The sequence shown here is derived from an EMBL/GenBank/DDBJ whole genome shotgun (WGS) entry which is preliminary data.</text>
</comment>